<reference evidence="3" key="1">
    <citation type="submission" date="2018-05" db="EMBL/GenBank/DDBJ databases">
        <authorList>
            <person name="Lanie J.A."/>
            <person name="Ng W.-L."/>
            <person name="Kazmierczak K.M."/>
            <person name="Andrzejewski T.M."/>
            <person name="Davidsen T.M."/>
            <person name="Wayne K.J."/>
            <person name="Tettelin H."/>
            <person name="Glass J.I."/>
            <person name="Rusch D."/>
            <person name="Podicherti R."/>
            <person name="Tsui H.-C.T."/>
            <person name="Winkler M.E."/>
        </authorList>
    </citation>
    <scope>NUCLEOTIDE SEQUENCE</scope>
</reference>
<dbReference type="InterPro" id="IPR042099">
    <property type="entry name" value="ANL_N_sf"/>
</dbReference>
<evidence type="ECO:0000259" key="1">
    <source>
        <dbReference type="Pfam" id="PF00501"/>
    </source>
</evidence>
<protein>
    <recommendedName>
        <fullName evidence="4">AMP-dependent ligase C-terminal domain-containing protein</fullName>
    </recommendedName>
</protein>
<dbReference type="Pfam" id="PF00501">
    <property type="entry name" value="AMP-binding"/>
    <property type="match status" value="1"/>
</dbReference>
<organism evidence="3">
    <name type="scientific">marine metagenome</name>
    <dbReference type="NCBI Taxonomy" id="408172"/>
    <lineage>
        <taxon>unclassified sequences</taxon>
        <taxon>metagenomes</taxon>
        <taxon>ecological metagenomes</taxon>
    </lineage>
</organism>
<evidence type="ECO:0000259" key="2">
    <source>
        <dbReference type="Pfam" id="PF14535"/>
    </source>
</evidence>
<accession>A0A382A2W5</accession>
<dbReference type="InterPro" id="IPR028154">
    <property type="entry name" value="AMP-dep_Lig_C"/>
</dbReference>
<evidence type="ECO:0000313" key="3">
    <source>
        <dbReference type="EMBL" id="SVA95694.1"/>
    </source>
</evidence>
<dbReference type="InterPro" id="IPR000873">
    <property type="entry name" value="AMP-dep_synth/lig_dom"/>
</dbReference>
<sequence>MANAPSTGREAIRTRQLEQLRVLLRTVRPANSFYEKKLGAADIDETIDNLEEFSVRCPFTTKDELAADQQANAPYGTNLTSPPAQYNRIHQTSGTSGKPLRWLDTPESWQSMLESWKLVFRAAGVTDTDRALFAFSFGPFIGFWMAYEAAAQMGCLCFPGGGLTSATRLRILLENEVTTLCCTPTYALRLAEVAAQEGIDLSNSKLKTIIVAGEPGGSIPATRERIECSWPTAKVFDHHGMTEVGPVTHEWPEEKNNLQIIDHAYLAEIVQPEGNEPAAQGEEGELILTTLTRTAMPLIRYRTGDLVRSEINDDALILKGGILGRTDDMIIVRGVNIYPSAFEHILRRLPAVAEYQVVVSEKNKMTELLLRVEPLPESNAPDLGEEISGALRSQLNLRVPVEIVPPKSLPRFELKAQRWIRE</sequence>
<gene>
    <name evidence="3" type="ORF">METZ01_LOCUS148548</name>
</gene>
<dbReference type="Gene3D" id="3.30.300.30">
    <property type="match status" value="1"/>
</dbReference>
<dbReference type="Pfam" id="PF14535">
    <property type="entry name" value="AMP-binding_C_2"/>
    <property type="match status" value="1"/>
</dbReference>
<dbReference type="Gene3D" id="3.40.50.12780">
    <property type="entry name" value="N-terminal domain of ligase-like"/>
    <property type="match status" value="1"/>
</dbReference>
<dbReference type="PANTHER" id="PTHR43845:SF1">
    <property type="entry name" value="BLR5969 PROTEIN"/>
    <property type="match status" value="1"/>
</dbReference>
<feature type="domain" description="AMP-dependent synthetase/ligase" evidence="1">
    <location>
        <begin position="83"/>
        <end position="288"/>
    </location>
</feature>
<name>A0A382A2W5_9ZZZZ</name>
<dbReference type="AlphaFoldDB" id="A0A382A2W5"/>
<dbReference type="SUPFAM" id="SSF56801">
    <property type="entry name" value="Acetyl-CoA synthetase-like"/>
    <property type="match status" value="1"/>
</dbReference>
<proteinExistence type="predicted"/>
<dbReference type="EMBL" id="UINC01023637">
    <property type="protein sequence ID" value="SVA95694.1"/>
    <property type="molecule type" value="Genomic_DNA"/>
</dbReference>
<evidence type="ECO:0008006" key="4">
    <source>
        <dbReference type="Google" id="ProtNLM"/>
    </source>
</evidence>
<feature type="domain" description="AMP-dependent ligase C-terminal" evidence="2">
    <location>
        <begin position="334"/>
        <end position="420"/>
    </location>
</feature>
<dbReference type="InterPro" id="IPR045851">
    <property type="entry name" value="AMP-bd_C_sf"/>
</dbReference>
<dbReference type="PANTHER" id="PTHR43845">
    <property type="entry name" value="BLR5969 PROTEIN"/>
    <property type="match status" value="1"/>
</dbReference>